<feature type="transmembrane region" description="Helical" evidence="1">
    <location>
        <begin position="171"/>
        <end position="187"/>
    </location>
</feature>
<keyword evidence="1" id="KW-0812">Transmembrane</keyword>
<evidence type="ECO:0000256" key="1">
    <source>
        <dbReference type="SAM" id="Phobius"/>
    </source>
</evidence>
<gene>
    <name evidence="2" type="ORF">AVEN_147849_1</name>
</gene>
<feature type="transmembrane region" description="Helical" evidence="1">
    <location>
        <begin position="103"/>
        <end position="123"/>
    </location>
</feature>
<name>A0A4Y2CR15_ARAVE</name>
<organism evidence="2 3">
    <name type="scientific">Araneus ventricosus</name>
    <name type="common">Orbweaver spider</name>
    <name type="synonym">Epeira ventricosa</name>
    <dbReference type="NCBI Taxonomy" id="182803"/>
    <lineage>
        <taxon>Eukaryota</taxon>
        <taxon>Metazoa</taxon>
        <taxon>Ecdysozoa</taxon>
        <taxon>Arthropoda</taxon>
        <taxon>Chelicerata</taxon>
        <taxon>Arachnida</taxon>
        <taxon>Araneae</taxon>
        <taxon>Araneomorphae</taxon>
        <taxon>Entelegynae</taxon>
        <taxon>Araneoidea</taxon>
        <taxon>Araneidae</taxon>
        <taxon>Araneus</taxon>
    </lineage>
</organism>
<evidence type="ECO:0000313" key="3">
    <source>
        <dbReference type="Proteomes" id="UP000499080"/>
    </source>
</evidence>
<dbReference type="Proteomes" id="UP000499080">
    <property type="component" value="Unassembled WGS sequence"/>
</dbReference>
<feature type="transmembrane region" description="Helical" evidence="1">
    <location>
        <begin position="130"/>
        <end position="151"/>
    </location>
</feature>
<keyword evidence="3" id="KW-1185">Reference proteome</keyword>
<feature type="transmembrane region" description="Helical" evidence="1">
    <location>
        <begin position="32"/>
        <end position="50"/>
    </location>
</feature>
<evidence type="ECO:0000313" key="2">
    <source>
        <dbReference type="EMBL" id="GBM06911.1"/>
    </source>
</evidence>
<keyword evidence="1" id="KW-1133">Transmembrane helix</keyword>
<accession>A0A4Y2CR15</accession>
<dbReference type="AlphaFoldDB" id="A0A4Y2CR15"/>
<feature type="transmembrane region" description="Helical" evidence="1">
    <location>
        <begin position="71"/>
        <end position="91"/>
    </location>
</feature>
<sequence length="220" mass="24426">MAMEKICGTPFWNSSVSWDVSKPHFSQCFQNLALVLGSCGVLWIVAPFELPRICRTHKTPTPWTRLAVIKMALKWLLLIISSIDVSKAVYIYVNDPKTGLDGIIAAVSYLVTIVIAIAITLMCKRRGLRVSLALPSFWMTSTLATLISIYSDVLDFEKDDWTTALSLVDDSLVFFISIIQLVLSTIADRSAPAMARAPKDQCPLEGASLPSRLTFSWLLR</sequence>
<keyword evidence="1" id="KW-0472">Membrane</keyword>
<comment type="caution">
    <text evidence="2">The sequence shown here is derived from an EMBL/GenBank/DDBJ whole genome shotgun (WGS) entry which is preliminary data.</text>
</comment>
<dbReference type="EMBL" id="BGPR01000235">
    <property type="protein sequence ID" value="GBM06911.1"/>
    <property type="molecule type" value="Genomic_DNA"/>
</dbReference>
<proteinExistence type="predicted"/>
<protein>
    <submittedName>
        <fullName evidence="2">Uncharacterized protein</fullName>
    </submittedName>
</protein>
<reference evidence="2 3" key="1">
    <citation type="journal article" date="2019" name="Sci. Rep.">
        <title>Orb-weaving spider Araneus ventricosus genome elucidates the spidroin gene catalogue.</title>
        <authorList>
            <person name="Kono N."/>
            <person name="Nakamura H."/>
            <person name="Ohtoshi R."/>
            <person name="Moran D.A.P."/>
            <person name="Shinohara A."/>
            <person name="Yoshida Y."/>
            <person name="Fujiwara M."/>
            <person name="Mori M."/>
            <person name="Tomita M."/>
            <person name="Arakawa K."/>
        </authorList>
    </citation>
    <scope>NUCLEOTIDE SEQUENCE [LARGE SCALE GENOMIC DNA]</scope>
</reference>
<dbReference type="OrthoDB" id="6426241at2759"/>